<dbReference type="InterPro" id="IPR032284">
    <property type="entry name" value="RecQ_Zn-bd"/>
</dbReference>
<dbReference type="PROSITE" id="PS51194">
    <property type="entry name" value="HELICASE_CTER"/>
    <property type="match status" value="1"/>
</dbReference>
<dbReference type="PANTHER" id="PTHR13710">
    <property type="entry name" value="DNA HELICASE RECQ FAMILY MEMBER"/>
    <property type="match status" value="1"/>
</dbReference>
<dbReference type="RefSeq" id="WP_060593796.1">
    <property type="nucleotide sequence ID" value="NZ_CP031418.1"/>
</dbReference>
<dbReference type="Proteomes" id="UP000057820">
    <property type="component" value="Plasmid 2"/>
</dbReference>
<dbReference type="CDD" id="cd17920">
    <property type="entry name" value="DEXHc_RecQ"/>
    <property type="match status" value="1"/>
</dbReference>
<keyword evidence="9" id="KW-0614">Plasmid</keyword>
<organism evidence="9 10">
    <name type="scientific">Nocardia farcinica</name>
    <dbReference type="NCBI Taxonomy" id="37329"/>
    <lineage>
        <taxon>Bacteria</taxon>
        <taxon>Bacillati</taxon>
        <taxon>Actinomycetota</taxon>
        <taxon>Actinomycetes</taxon>
        <taxon>Mycobacteriales</taxon>
        <taxon>Nocardiaceae</taxon>
        <taxon>Nocardia</taxon>
    </lineage>
</organism>
<dbReference type="Pfam" id="PF16124">
    <property type="entry name" value="RecQ_Zn_bind"/>
    <property type="match status" value="1"/>
</dbReference>
<evidence type="ECO:0000256" key="3">
    <source>
        <dbReference type="ARBA" id="ARBA00022806"/>
    </source>
</evidence>
<dbReference type="GO" id="GO:0003676">
    <property type="term" value="F:nucleic acid binding"/>
    <property type="evidence" value="ECO:0007669"/>
    <property type="project" value="InterPro"/>
</dbReference>
<evidence type="ECO:0000256" key="6">
    <source>
        <dbReference type="ARBA" id="ARBA00044550"/>
    </source>
</evidence>
<dbReference type="GO" id="GO:0006310">
    <property type="term" value="P:DNA recombination"/>
    <property type="evidence" value="ECO:0007669"/>
    <property type="project" value="InterPro"/>
</dbReference>
<dbReference type="GO" id="GO:0009378">
    <property type="term" value="F:four-way junction helicase activity"/>
    <property type="evidence" value="ECO:0007669"/>
    <property type="project" value="TreeGrafter"/>
</dbReference>
<keyword evidence="4" id="KW-0067">ATP-binding</keyword>
<protein>
    <recommendedName>
        <fullName evidence="5">ATP-dependent DNA helicase RecQ</fullName>
    </recommendedName>
    <alternativeName>
        <fullName evidence="6">DNA 3'-5' helicase RecQ</fullName>
    </alternativeName>
</protein>
<evidence type="ECO:0000256" key="4">
    <source>
        <dbReference type="ARBA" id="ARBA00022840"/>
    </source>
</evidence>
<geneLocation type="plasmid" evidence="9">
    <name>2</name>
</geneLocation>
<dbReference type="GO" id="GO:0016787">
    <property type="term" value="F:hydrolase activity"/>
    <property type="evidence" value="ECO:0007669"/>
    <property type="project" value="UniProtKB-KW"/>
</dbReference>
<sequence length="541" mass="59368">MTTAARLRRIAEQTFGLPHLYDEQLRAMELVLAGHDVLAVLPSGGGKSAIYQVPALLLDGPTVVVSPLIALQHDQMEGIEETDAPPAVALNSAQRGRARREAWAALRRGDARYVFLSPEQLAKPEVVDALADLGVALFAVDEAHCISAWGHDFRPDYLRLGEVRERLGGPRVIALTATAAAPVRRDIVERLGMRDHREVVTSFDRPNLFLAAHRFTSEADKHAAALARVGELAAENRCGLVYTASRSGADRFARDLAGTGVRTARYHAGMKAADRERVHQDFLADTVDVVVATSAFGMGIDKPGVRFVVHASVPDSLDSYYQQIGRAGRDGEPARAELYYRPEDLSLQRFLTTNKPPADTLEAVARALARHPLPPRRLAEAVDAPPARRTRAINLLEQIGALTTTADGRLGFTTDLTPDEAADQAHRAADAHETLIRSRLDMLRGYAETTDCRRRFLLEYFGERLPQRCGNCDTCAAGTAERRTGEAADFPTDARVTHPEWGAGVVLSAHEDHLTVLFDDYGYKTLSLTQVRERDLLTRID</sequence>
<evidence type="ECO:0000256" key="2">
    <source>
        <dbReference type="ARBA" id="ARBA00022801"/>
    </source>
</evidence>
<evidence type="ECO:0000259" key="7">
    <source>
        <dbReference type="PROSITE" id="PS51192"/>
    </source>
</evidence>
<evidence type="ECO:0000256" key="5">
    <source>
        <dbReference type="ARBA" id="ARBA00044535"/>
    </source>
</evidence>
<feature type="domain" description="Helicase C-terminal" evidence="8">
    <location>
        <begin position="225"/>
        <end position="379"/>
    </location>
</feature>
<evidence type="ECO:0000259" key="8">
    <source>
        <dbReference type="PROSITE" id="PS51194"/>
    </source>
</evidence>
<keyword evidence="2 9" id="KW-0378">Hydrolase</keyword>
<dbReference type="AlphaFoldDB" id="A0A0H5PDG3"/>
<dbReference type="InterPro" id="IPR004589">
    <property type="entry name" value="DNA_helicase_ATP-dep_RecQ"/>
</dbReference>
<dbReference type="PANTHER" id="PTHR13710:SF150">
    <property type="entry name" value="ATP-DEPENDENT DNA HELICASE RECQ"/>
    <property type="match status" value="1"/>
</dbReference>
<dbReference type="GO" id="GO:0043138">
    <property type="term" value="F:3'-5' DNA helicase activity"/>
    <property type="evidence" value="ECO:0007669"/>
    <property type="project" value="TreeGrafter"/>
</dbReference>
<dbReference type="GO" id="GO:0005524">
    <property type="term" value="F:ATP binding"/>
    <property type="evidence" value="ECO:0007669"/>
    <property type="project" value="UniProtKB-KW"/>
</dbReference>
<dbReference type="Pfam" id="PF12073">
    <property type="entry name" value="DUF3553"/>
    <property type="match status" value="1"/>
</dbReference>
<dbReference type="SMART" id="SM00487">
    <property type="entry name" value="DEXDc"/>
    <property type="match status" value="1"/>
</dbReference>
<feature type="domain" description="Helicase ATP-binding" evidence="7">
    <location>
        <begin position="28"/>
        <end position="197"/>
    </location>
</feature>
<dbReference type="EMBL" id="LN868939">
    <property type="protein sequence ID" value="CRY80606.1"/>
    <property type="molecule type" value="Genomic_DNA"/>
</dbReference>
<accession>A0A0H5PDG3</accession>
<dbReference type="InterPro" id="IPR027417">
    <property type="entry name" value="P-loop_NTPase"/>
</dbReference>
<proteinExistence type="predicted"/>
<dbReference type="GO" id="GO:0005737">
    <property type="term" value="C:cytoplasm"/>
    <property type="evidence" value="ECO:0007669"/>
    <property type="project" value="TreeGrafter"/>
</dbReference>
<dbReference type="KEGG" id="nfr:ERS450000_03948"/>
<reference evidence="10" key="1">
    <citation type="submission" date="2015-03" db="EMBL/GenBank/DDBJ databases">
        <authorList>
            <consortium name="Pathogen Informatics"/>
        </authorList>
    </citation>
    <scope>NUCLEOTIDE SEQUENCE [LARGE SCALE GENOMIC DNA]</scope>
    <source>
        <strain evidence="10">NCTC11134</strain>
        <plasmid evidence="10">2</plasmid>
    </source>
</reference>
<dbReference type="Gene3D" id="3.40.50.300">
    <property type="entry name" value="P-loop containing nucleotide triphosphate hydrolases"/>
    <property type="match status" value="2"/>
</dbReference>
<dbReference type="Pfam" id="PF00270">
    <property type="entry name" value="DEAD"/>
    <property type="match status" value="1"/>
</dbReference>
<dbReference type="Pfam" id="PF00271">
    <property type="entry name" value="Helicase_C"/>
    <property type="match status" value="1"/>
</dbReference>
<evidence type="ECO:0000313" key="10">
    <source>
        <dbReference type="Proteomes" id="UP000057820"/>
    </source>
</evidence>
<keyword evidence="1" id="KW-0547">Nucleotide-binding</keyword>
<dbReference type="GO" id="GO:0006281">
    <property type="term" value="P:DNA repair"/>
    <property type="evidence" value="ECO:0007669"/>
    <property type="project" value="TreeGrafter"/>
</dbReference>
<evidence type="ECO:0000313" key="9">
    <source>
        <dbReference type="EMBL" id="CRY80606.1"/>
    </source>
</evidence>
<name>A0A0H5PDG3_NOCFR</name>
<dbReference type="InterPro" id="IPR001650">
    <property type="entry name" value="Helicase_C-like"/>
</dbReference>
<dbReference type="Gene3D" id="1.10.10.10">
    <property type="entry name" value="Winged helix-like DNA-binding domain superfamily/Winged helix DNA-binding domain"/>
    <property type="match status" value="1"/>
</dbReference>
<dbReference type="InterPro" id="IPR014001">
    <property type="entry name" value="Helicase_ATP-bd"/>
</dbReference>
<dbReference type="InterPro" id="IPR011545">
    <property type="entry name" value="DEAD/DEAH_box_helicase_dom"/>
</dbReference>
<dbReference type="SMART" id="SM00490">
    <property type="entry name" value="HELICc"/>
    <property type="match status" value="1"/>
</dbReference>
<dbReference type="InterPro" id="IPR021938">
    <property type="entry name" value="DUF3553"/>
</dbReference>
<dbReference type="GO" id="GO:0005694">
    <property type="term" value="C:chromosome"/>
    <property type="evidence" value="ECO:0007669"/>
    <property type="project" value="TreeGrafter"/>
</dbReference>
<dbReference type="InterPro" id="IPR036388">
    <property type="entry name" value="WH-like_DNA-bd_sf"/>
</dbReference>
<evidence type="ECO:0000256" key="1">
    <source>
        <dbReference type="ARBA" id="ARBA00022741"/>
    </source>
</evidence>
<gene>
    <name evidence="9" type="primary">recQ_2</name>
    <name evidence="9" type="ORF">ERS450000_03948</name>
</gene>
<dbReference type="SUPFAM" id="SSF52540">
    <property type="entry name" value="P-loop containing nucleoside triphosphate hydrolases"/>
    <property type="match status" value="1"/>
</dbReference>
<dbReference type="NCBIfam" id="TIGR00614">
    <property type="entry name" value="recQ_fam"/>
    <property type="match status" value="1"/>
</dbReference>
<keyword evidence="3 9" id="KW-0347">Helicase</keyword>
<dbReference type="PROSITE" id="PS51192">
    <property type="entry name" value="HELICASE_ATP_BIND_1"/>
    <property type="match status" value="1"/>
</dbReference>